<evidence type="ECO:0000256" key="1">
    <source>
        <dbReference type="SAM" id="MobiDB-lite"/>
    </source>
</evidence>
<dbReference type="PANTHER" id="PTHR12135">
    <property type="entry name" value="DNA REPAIR PROTEIN XP-C / RAD4"/>
    <property type="match status" value="1"/>
</dbReference>
<dbReference type="SUPFAM" id="SSF54001">
    <property type="entry name" value="Cysteine proteinases"/>
    <property type="match status" value="1"/>
</dbReference>
<comment type="caution">
    <text evidence="2">The sequence shown here is derived from an EMBL/GenBank/DDBJ whole genome shotgun (WGS) entry which is preliminary data.</text>
</comment>
<dbReference type="InterPro" id="IPR004583">
    <property type="entry name" value="DNA_repair_Rad4"/>
</dbReference>
<feature type="region of interest" description="Disordered" evidence="1">
    <location>
        <begin position="402"/>
        <end position="456"/>
    </location>
</feature>
<reference evidence="2 3" key="1">
    <citation type="submission" date="2014-11" db="EMBL/GenBank/DDBJ databases">
        <title>Genetic blueprint of the zoonotic pathogen Toxocara canis.</title>
        <authorList>
            <person name="Zhu X.-Q."/>
            <person name="Korhonen P.K."/>
            <person name="Cai H."/>
            <person name="Young N.D."/>
            <person name="Nejsum P."/>
            <person name="von Samson-Himmelstjerna G."/>
            <person name="Boag P.R."/>
            <person name="Tan P."/>
            <person name="Li Q."/>
            <person name="Min J."/>
            <person name="Yang Y."/>
            <person name="Wang X."/>
            <person name="Fang X."/>
            <person name="Hall R.S."/>
            <person name="Hofmann A."/>
            <person name="Sternberg P.W."/>
            <person name="Jex A.R."/>
            <person name="Gasser R.B."/>
        </authorList>
    </citation>
    <scope>NUCLEOTIDE SEQUENCE [LARGE SCALE GENOMIC DNA]</scope>
    <source>
        <strain evidence="2">PN_DK_2014</strain>
    </source>
</reference>
<dbReference type="InterPro" id="IPR036985">
    <property type="entry name" value="Transglutaminase-like_sf"/>
</dbReference>
<dbReference type="GO" id="GO:0003697">
    <property type="term" value="F:single-stranded DNA binding"/>
    <property type="evidence" value="ECO:0007669"/>
    <property type="project" value="TreeGrafter"/>
</dbReference>
<evidence type="ECO:0000313" key="3">
    <source>
        <dbReference type="Proteomes" id="UP000031036"/>
    </source>
</evidence>
<dbReference type="EMBL" id="JPKZ01000623">
    <property type="protein sequence ID" value="KHN86427.1"/>
    <property type="molecule type" value="Genomic_DNA"/>
</dbReference>
<dbReference type="GO" id="GO:0071942">
    <property type="term" value="C:XPC complex"/>
    <property type="evidence" value="ECO:0007669"/>
    <property type="project" value="TreeGrafter"/>
</dbReference>
<gene>
    <name evidence="2" type="primary">mus210</name>
    <name evidence="2" type="ORF">Tcan_17167</name>
</gene>
<dbReference type="InterPro" id="IPR038765">
    <property type="entry name" value="Papain-like_cys_pep_sf"/>
</dbReference>
<dbReference type="GO" id="GO:0006289">
    <property type="term" value="P:nucleotide-excision repair"/>
    <property type="evidence" value="ECO:0007669"/>
    <property type="project" value="InterPro"/>
</dbReference>
<accession>A0A0B2VYM6</accession>
<protein>
    <submittedName>
        <fullName evidence="2">DNA repair protein complementing XP-C cells-like protein</fullName>
    </submittedName>
</protein>
<feature type="compositionally biased region" description="Basic and acidic residues" evidence="1">
    <location>
        <begin position="434"/>
        <end position="445"/>
    </location>
</feature>
<name>A0A0B2VYM6_TOXCA</name>
<dbReference type="PANTHER" id="PTHR12135:SF0">
    <property type="entry name" value="DNA REPAIR PROTEIN COMPLEMENTING XP-C CELLS"/>
    <property type="match status" value="1"/>
</dbReference>
<organism evidence="2 3">
    <name type="scientific">Toxocara canis</name>
    <name type="common">Canine roundworm</name>
    <dbReference type="NCBI Taxonomy" id="6265"/>
    <lineage>
        <taxon>Eukaryota</taxon>
        <taxon>Metazoa</taxon>
        <taxon>Ecdysozoa</taxon>
        <taxon>Nematoda</taxon>
        <taxon>Chromadorea</taxon>
        <taxon>Rhabditida</taxon>
        <taxon>Spirurina</taxon>
        <taxon>Ascaridomorpha</taxon>
        <taxon>Ascaridoidea</taxon>
        <taxon>Toxocaridae</taxon>
        <taxon>Toxocara</taxon>
    </lineage>
</organism>
<dbReference type="Proteomes" id="UP000031036">
    <property type="component" value="Unassembled WGS sequence"/>
</dbReference>
<dbReference type="Gene3D" id="3.90.260.10">
    <property type="entry name" value="Transglutaminase-like"/>
    <property type="match status" value="1"/>
</dbReference>
<sequence>MAPRKRARKIKTEGPRRGRQDDVEGMRKSESRSGTEENDEDWKPEKVSIKAVRKRARKQASDAVVKAGEDNGVGEAAKVVPNVDTKPSPKKRRVTKERLSNQIGTSLVAKLDDAQRMAGQQANPFTKANKVEEQGAGYGMHHFESNDMDMISLSGSEDEWEEMEEVEPPAGPIVEVTIRQPKQEESEESKWAKFIRQEVNRQINKRKVNCHKMHLLCYIAHLRQWMRCLVRSEYLSAQCLSLIPVGYVSAAELTFDVALAERFLKWFKSAFTPAKKFYEARSGFSDAQAERLGRLISEKVYETDKDIASAERLGRLISEKVYETDKDIASILLLCVFALKQSVRLCLSCQPVPHKPASNLHSLVKSIKLNEENETETRLAEIDERRVSNAKKTTLKATKRTKWNSCGNSGHSVDGKCSPENIEHGQRGRKKKKADANSRKETPEPKKKKSTPNIRPERNYWVEYWDEVSERWICM</sequence>
<feature type="compositionally biased region" description="Basic and acidic residues" evidence="1">
    <location>
        <begin position="10"/>
        <end position="48"/>
    </location>
</feature>
<dbReference type="GO" id="GO:0003684">
    <property type="term" value="F:damaged DNA binding"/>
    <property type="evidence" value="ECO:0007669"/>
    <property type="project" value="InterPro"/>
</dbReference>
<dbReference type="GO" id="GO:0000111">
    <property type="term" value="C:nucleotide-excision repair factor 2 complex"/>
    <property type="evidence" value="ECO:0007669"/>
    <property type="project" value="TreeGrafter"/>
</dbReference>
<dbReference type="OrthoDB" id="300780at2759"/>
<dbReference type="STRING" id="6265.A0A0B2VYM6"/>
<dbReference type="OMA" id="SERWICM"/>
<evidence type="ECO:0000313" key="2">
    <source>
        <dbReference type="EMBL" id="KHN86427.1"/>
    </source>
</evidence>
<feature type="region of interest" description="Disordered" evidence="1">
    <location>
        <begin position="1"/>
        <end position="99"/>
    </location>
</feature>
<dbReference type="GO" id="GO:0005737">
    <property type="term" value="C:cytoplasm"/>
    <property type="evidence" value="ECO:0007669"/>
    <property type="project" value="TreeGrafter"/>
</dbReference>
<dbReference type="GO" id="GO:0006298">
    <property type="term" value="P:mismatch repair"/>
    <property type="evidence" value="ECO:0007669"/>
    <property type="project" value="TreeGrafter"/>
</dbReference>
<keyword evidence="3" id="KW-1185">Reference proteome</keyword>
<proteinExistence type="predicted"/>
<dbReference type="AlphaFoldDB" id="A0A0B2VYM6"/>